<dbReference type="OrthoDB" id="511993at2"/>
<sequence>MDDWQKDWWQQLEKTTVTLEKFFHDFNQAVESFTEEVADALEEFSGQVQDTLVTEVDRCVEDFVDFMTETNLELELSLWEDIENLVDDSEFVEITTETPSKNNYAACIGCCNYHGQSYNGQILVCAMHPHGVEDDHCPDWEKQPNIVSKWDDES</sequence>
<dbReference type="Proteomes" id="UP000320055">
    <property type="component" value="Unassembled WGS sequence"/>
</dbReference>
<dbReference type="RefSeq" id="WP_144874871.1">
    <property type="nucleotide sequence ID" value="NZ_LR214134.1"/>
</dbReference>
<dbReference type="AlphaFoldDB" id="A0A563VX70"/>
<reference evidence="1 2" key="1">
    <citation type="submission" date="2019-01" db="EMBL/GenBank/DDBJ databases">
        <authorList>
            <person name="Brito A."/>
        </authorList>
    </citation>
    <scope>NUCLEOTIDE SEQUENCE [LARGE SCALE GENOMIC DNA]</scope>
    <source>
        <strain evidence="1">1</strain>
    </source>
</reference>
<name>A0A563VX70_9CYAN</name>
<protein>
    <submittedName>
        <fullName evidence="1">Uncharacterized protein</fullName>
    </submittedName>
</protein>
<dbReference type="EMBL" id="CAACVJ010000332">
    <property type="protein sequence ID" value="VEP16016.1"/>
    <property type="molecule type" value="Genomic_DNA"/>
</dbReference>
<organism evidence="1 2">
    <name type="scientific">Hyella patelloides LEGE 07179</name>
    <dbReference type="NCBI Taxonomy" id="945734"/>
    <lineage>
        <taxon>Bacteria</taxon>
        <taxon>Bacillati</taxon>
        <taxon>Cyanobacteriota</taxon>
        <taxon>Cyanophyceae</taxon>
        <taxon>Pleurocapsales</taxon>
        <taxon>Hyellaceae</taxon>
        <taxon>Hyella</taxon>
    </lineage>
</organism>
<evidence type="ECO:0000313" key="1">
    <source>
        <dbReference type="EMBL" id="VEP16016.1"/>
    </source>
</evidence>
<keyword evidence="2" id="KW-1185">Reference proteome</keyword>
<accession>A0A563VX70</accession>
<evidence type="ECO:0000313" key="2">
    <source>
        <dbReference type="Proteomes" id="UP000320055"/>
    </source>
</evidence>
<proteinExistence type="predicted"/>
<gene>
    <name evidence="1" type="ORF">H1P_3980003</name>
</gene>